<dbReference type="VEuPathDB" id="FungiDB:CJI97_002497"/>
<dbReference type="Proteomes" id="UP000825438">
    <property type="component" value="Chromosome I"/>
</dbReference>
<keyword evidence="6" id="KW-0690">Ribosome biogenesis</keyword>
<dbReference type="EMBL" id="PEKT02000004">
    <property type="protein sequence ID" value="PIS55731.1"/>
    <property type="molecule type" value="Genomic_DNA"/>
</dbReference>
<organism evidence="9">
    <name type="scientific">Candidozyma auris</name>
    <name type="common">Yeast</name>
    <name type="synonym">Candida auris</name>
    <dbReference type="NCBI Taxonomy" id="498019"/>
    <lineage>
        <taxon>Eukaryota</taxon>
        <taxon>Fungi</taxon>
        <taxon>Dikarya</taxon>
        <taxon>Ascomycota</taxon>
        <taxon>Saccharomycotina</taxon>
        <taxon>Pichiomycetes</taxon>
        <taxon>Metschnikowiaceae</taxon>
        <taxon>Candidozyma</taxon>
    </lineage>
</organism>
<evidence type="ECO:0000313" key="9">
    <source>
        <dbReference type="EMBL" id="PIS55731.1"/>
    </source>
</evidence>
<comment type="function">
    <text evidence="1 6">Component of the RIX1 complex required for processing of ITS2 sequences from 35S pre-rRNA.</text>
</comment>
<evidence type="ECO:0000256" key="6">
    <source>
        <dbReference type="RuleBase" id="RU368021"/>
    </source>
</evidence>
<evidence type="ECO:0000256" key="7">
    <source>
        <dbReference type="SAM" id="MobiDB-lite"/>
    </source>
</evidence>
<reference evidence="10" key="3">
    <citation type="submission" date="2021-06" db="EMBL/GenBank/DDBJ databases">
        <title>Candida auris outbreak in lebanese hospital.</title>
        <authorList>
            <person name="Finianos M."/>
        </authorList>
    </citation>
    <scope>NUCLEOTIDE SEQUENCE</scope>
    <source>
        <strain evidence="10">CA7LBN</strain>
    </source>
</reference>
<dbReference type="VEuPathDB" id="FungiDB:CJJ07_002330"/>
<evidence type="ECO:0000313" key="10">
    <source>
        <dbReference type="EMBL" id="QWW22646.1"/>
    </source>
</evidence>
<dbReference type="VEuPathDB" id="FungiDB:CJI96_0000294"/>
<dbReference type="InterPro" id="IPR024679">
    <property type="entry name" value="Ipi1_N"/>
</dbReference>
<reference evidence="9" key="2">
    <citation type="submission" date="2017-11" db="EMBL/GenBank/DDBJ databases">
        <title>Candida auris genome assembly and annotation.</title>
        <authorList>
            <person name="Munoz J.F."/>
            <person name="Gade L.G."/>
            <person name="Chow N.A."/>
            <person name="Litvintseva A.P."/>
            <person name="Loparev V.N."/>
            <person name="Cuomo C.A."/>
        </authorList>
    </citation>
    <scope>NUCLEOTIDE SEQUENCE</scope>
    <source>
        <strain evidence="9">B8441</strain>
    </source>
</reference>
<keyword evidence="5 6" id="KW-0539">Nucleus</keyword>
<reference evidence="9" key="1">
    <citation type="journal article" date="2017" name="Clin. Infect. Dis.">
        <title>Simultaneous emergence of multidrug-resistant Candida auris on 3 continents confirmed by whole-genome sequencing and epidemiological analyses.</title>
        <authorList>
            <person name="Lockhart S.R."/>
            <person name="Etienne K.A."/>
            <person name="Vallabhaneni S."/>
            <person name="Farooqi J."/>
            <person name="Chowdhary A."/>
            <person name="Govender N.P."/>
            <person name="Colombo A.L."/>
            <person name="Calvo B."/>
            <person name="Cuomo C.A."/>
            <person name="Desjardins C.A."/>
            <person name="Berkow E.L."/>
            <person name="Castanheira M."/>
            <person name="Magobo R.E."/>
            <person name="Jabeen K."/>
            <person name="Asghar R.J."/>
            <person name="Meis J.F."/>
            <person name="Jackson B."/>
            <person name="Chiller T."/>
            <person name="Litvintseva A.P."/>
        </authorList>
    </citation>
    <scope>NUCLEOTIDE SEQUENCE [LARGE SCALE GENOMIC DNA]</scope>
    <source>
        <strain evidence="9">B8441</strain>
    </source>
</reference>
<dbReference type="VEuPathDB" id="FungiDB:B9J08_001836"/>
<dbReference type="InterPro" id="IPR016024">
    <property type="entry name" value="ARM-type_fold"/>
</dbReference>
<dbReference type="PANTHER" id="PTHR16056">
    <property type="entry name" value="REGULATOR OF MICROTUBULE DYNAMICS PROTEIN"/>
    <property type="match status" value="1"/>
</dbReference>
<dbReference type="OMA" id="CAGGWVK"/>
<evidence type="ECO:0000256" key="3">
    <source>
        <dbReference type="ARBA" id="ARBA00006427"/>
    </source>
</evidence>
<feature type="domain" description="Pre-rRNA-processing protein Ipi1 N-terminal" evidence="8">
    <location>
        <begin position="133"/>
        <end position="230"/>
    </location>
</feature>
<dbReference type="InterPro" id="IPR011989">
    <property type="entry name" value="ARM-like"/>
</dbReference>
<dbReference type="Pfam" id="PF12333">
    <property type="entry name" value="Ipi1_N"/>
    <property type="match status" value="1"/>
</dbReference>
<comment type="similarity">
    <text evidence="3 6">Belongs to the IPI1/TEX10 family.</text>
</comment>
<dbReference type="GO" id="GO:0006364">
    <property type="term" value="P:rRNA processing"/>
    <property type="evidence" value="ECO:0007669"/>
    <property type="project" value="UniProtKB-UniRule"/>
</dbReference>
<dbReference type="VEuPathDB" id="FungiDB:CJJ09_001647"/>
<dbReference type="SUPFAM" id="SSF48371">
    <property type="entry name" value="ARM repeat"/>
    <property type="match status" value="1"/>
</dbReference>
<dbReference type="AlphaFoldDB" id="A0A2H0ZYL5"/>
<comment type="subcellular location">
    <subcellularLocation>
        <location evidence="2 6">Nucleus</location>
    </subcellularLocation>
</comment>
<dbReference type="EMBL" id="CP076749">
    <property type="protein sequence ID" value="QWW22646.1"/>
    <property type="molecule type" value="Genomic_DNA"/>
</dbReference>
<feature type="region of interest" description="Disordered" evidence="7">
    <location>
        <begin position="1"/>
        <end position="37"/>
    </location>
</feature>
<keyword evidence="6" id="KW-0698">rRNA processing</keyword>
<dbReference type="GO" id="GO:0005634">
    <property type="term" value="C:nucleus"/>
    <property type="evidence" value="ECO:0007669"/>
    <property type="project" value="UniProtKB-SubCell"/>
</dbReference>
<dbReference type="PANTHER" id="PTHR16056:SF2">
    <property type="entry name" value="TESTIS-EXPRESSED PROTEIN 10"/>
    <property type="match status" value="1"/>
</dbReference>
<evidence type="ECO:0000256" key="2">
    <source>
        <dbReference type="ARBA" id="ARBA00004123"/>
    </source>
</evidence>
<evidence type="ECO:0000256" key="1">
    <source>
        <dbReference type="ARBA" id="ARBA00002355"/>
    </source>
</evidence>
<dbReference type="STRING" id="498019.A0A2H0ZYL5"/>
<proteinExistence type="inferred from homology"/>
<name>A0A2H0ZYL5_CANAR</name>
<evidence type="ECO:0000256" key="5">
    <source>
        <dbReference type="ARBA" id="ARBA00023242"/>
    </source>
</evidence>
<comment type="subunit">
    <text evidence="4">Component of the RIX1 complex, composed of IPI1, RIX1/IPI2 and IPI3 in a 1:2:2 stoichiometry. The complex interacts (via RIX1) with MDN1 (via its hexameric AAA ATPase ring) and the pre-60S ribosome particles.</text>
</comment>
<evidence type="ECO:0000256" key="4">
    <source>
        <dbReference type="ARBA" id="ARBA00011141"/>
    </source>
</evidence>
<sequence>MGSKRKKQEKKKDFQKTKLKVGKTARKPDNYTDTSFTAKSISLPNQSVTKKATRPASTKGEVDLSHHLSLTKHHSAQTRKEVLGFIESHLPSNPSIYKQIISSTVPLITDQSHEVRSALISLIRACALRQSGLLELHMRAIVLFLNSAMTHIQPDIRATSTSLLATLVDLSPQPLVKGYFVKLMKSYFSLMSWPLGGDQQSVSLAMNTTGSLGSGKKSRAKHIRILSQFLEAALFELETPASSMSTDWSSVILPHPSTPCYMMPQVPQSYFHYKLFIDEIPSSISSSMSSEDGKISLREAESMSTDDIDARRKIMMDVFHKGLLKNLQSAVKEGGEIGAEANTCISTIHKIQASIDSANQSLL</sequence>
<dbReference type="Gene3D" id="1.25.10.10">
    <property type="entry name" value="Leucine-rich Repeat Variant"/>
    <property type="match status" value="1"/>
</dbReference>
<dbReference type="GO" id="GO:0120330">
    <property type="term" value="C:rixosome complex"/>
    <property type="evidence" value="ECO:0007669"/>
    <property type="project" value="UniProtKB-UniRule"/>
</dbReference>
<evidence type="ECO:0000259" key="8">
    <source>
        <dbReference type="Pfam" id="PF12333"/>
    </source>
</evidence>
<protein>
    <recommendedName>
        <fullName evidence="6">Pre-rRNA-processing protein</fullName>
    </recommendedName>
</protein>
<accession>A0A2H0ZYL5</accession>
<gene>
    <name evidence="9" type="ORF">B9J08_001836</name>
    <name evidence="10" type="ORF">CA7LBN_001392</name>
</gene>